<feature type="domain" description="Aldehyde oxidase/xanthine dehydrogenase a/b hammerhead" evidence="3">
    <location>
        <begin position="23"/>
        <end position="127"/>
    </location>
</feature>
<dbReference type="InterPro" id="IPR016208">
    <property type="entry name" value="Ald_Oxase/xanthine_DH-like"/>
</dbReference>
<protein>
    <submittedName>
        <fullName evidence="4">Xanthine dehydrogenase family protein molybdopterin-binding subunit</fullName>
    </submittedName>
</protein>
<dbReference type="SMART" id="SM01008">
    <property type="entry name" value="Ald_Xan_dh_C"/>
    <property type="match status" value="1"/>
</dbReference>
<accession>A0A9X7VWS3</accession>
<evidence type="ECO:0000256" key="1">
    <source>
        <dbReference type="ARBA" id="ARBA00022505"/>
    </source>
</evidence>
<dbReference type="SUPFAM" id="SSF56003">
    <property type="entry name" value="Molybdenum cofactor-binding domain"/>
    <property type="match status" value="1"/>
</dbReference>
<evidence type="ECO:0000256" key="2">
    <source>
        <dbReference type="ARBA" id="ARBA00023002"/>
    </source>
</evidence>
<dbReference type="InterPro" id="IPR037165">
    <property type="entry name" value="AldOxase/xan_DH_Mopterin-bd_sf"/>
</dbReference>
<evidence type="ECO:0000259" key="3">
    <source>
        <dbReference type="SMART" id="SM01008"/>
    </source>
</evidence>
<evidence type="ECO:0000313" key="5">
    <source>
        <dbReference type="Proteomes" id="UP000663505"/>
    </source>
</evidence>
<reference evidence="4 5" key="1">
    <citation type="submission" date="2021-02" db="EMBL/GenBank/DDBJ databases">
        <title>Alicyclobacillus curvatus sp. nov. and Alicyclobacillus mengziensis sp. nov., two acidophilic bacteria isolated from acid mine drainage.</title>
        <authorList>
            <person name="Huang Y."/>
        </authorList>
    </citation>
    <scope>NUCLEOTIDE SEQUENCE [LARGE SCALE GENOMIC DNA]</scope>
    <source>
        <strain evidence="4 5">S30H14</strain>
    </source>
</reference>
<dbReference type="AlphaFoldDB" id="A0A9X7VWS3"/>
<keyword evidence="1" id="KW-0500">Molybdenum</keyword>
<evidence type="ECO:0000313" key="4">
    <source>
        <dbReference type="EMBL" id="QSO46282.1"/>
    </source>
</evidence>
<dbReference type="InterPro" id="IPR008274">
    <property type="entry name" value="AldOxase/xan_DH_MoCoBD1"/>
</dbReference>
<dbReference type="Proteomes" id="UP000663505">
    <property type="component" value="Chromosome"/>
</dbReference>
<dbReference type="SUPFAM" id="SSF54665">
    <property type="entry name" value="CO dehydrogenase molybdoprotein N-domain-like"/>
    <property type="match status" value="1"/>
</dbReference>
<dbReference type="EMBL" id="CP071182">
    <property type="protein sequence ID" value="QSO46282.1"/>
    <property type="molecule type" value="Genomic_DNA"/>
</dbReference>
<dbReference type="Gene3D" id="3.30.365.10">
    <property type="entry name" value="Aldehyde oxidase/xanthine dehydrogenase, molybdopterin binding domain"/>
    <property type="match status" value="4"/>
</dbReference>
<dbReference type="Gene3D" id="3.90.1170.50">
    <property type="entry name" value="Aldehyde oxidase/xanthine dehydrogenase, a/b hammerhead"/>
    <property type="match status" value="1"/>
</dbReference>
<proteinExistence type="predicted"/>
<sequence length="780" mass="84143">MSRTKTKAFGLGVLRKDAEEKVTGQARYADDLPDSDVLHGVIVTSSQAHARIVSVNKSRALSAAGVRAVVTGYDCPKLTGDPIADRPIIALDKVRYAGEPVAIVIADELYQAMAAALLVEIHYDVLPGVQSPSLAFATSAPLVHPNLGRYHWTDEANPKSGTNVATHIRIYKGHPVEMWARCDMTVECHVSFPQAHHAAMETRCVIAEVLPRGEIEITSSTQSPYSIPGLIADTFDVRESDVRVHVPFVGGGFGGKSSLYIEPLAVAASKAVGGRKVKIRCTREQDMMTLPGHIGLESTIRLGASRDGRILVADITYWFDCGGYSDRGVIVTRAAAQDCTGPYRIDNVLCNAYSMYTNHPPTTSYRGFGHPEQTLVMERAMDELAKKLAVDPLQFRMQNAIRPGDTTPTQTKLTRSSVGNLPECLTRLQQRLGWQGAVVEDIPSGLRAKGIAAVWKTSSTPPNASSGAVVLLDRDGRVTLVCGVVEIGQGTKTALAQMVAEVFRMGPEAVDVVFEVDTKVHPEHWKTVASRGTLLGGNAAVRAAKDAVRQLAQTAAVVLRCNPEDVEIEDGFASCRHREQHIPIGELSRGYVFPDGTAVGRMVVGRGSYTIEGVKSIDFETGQGVPGPEWTIAASGVEIEYFPHDFSYRVIRAVTVVDAGAVANSELALGQVKGAMNMGLSLASREGFVYDASGRVTNGQLRVYPIHRYGDQPFYEVDFVLTPHHSAPFGVRGLGEHGLIGMPAALANALTLATGVEVNQLPMTPELLWRLRGGRWDAPD</sequence>
<dbReference type="InterPro" id="IPR036856">
    <property type="entry name" value="Ald_Oxase/Xan_DH_a/b_sf"/>
</dbReference>
<dbReference type="InterPro" id="IPR000674">
    <property type="entry name" value="Ald_Oxase/Xan_DH_a/b"/>
</dbReference>
<dbReference type="PANTHER" id="PTHR11908">
    <property type="entry name" value="XANTHINE DEHYDROGENASE"/>
    <property type="match status" value="1"/>
</dbReference>
<dbReference type="Pfam" id="PF20256">
    <property type="entry name" value="MoCoBD_2"/>
    <property type="match status" value="1"/>
</dbReference>
<dbReference type="Pfam" id="PF02738">
    <property type="entry name" value="MoCoBD_1"/>
    <property type="match status" value="1"/>
</dbReference>
<gene>
    <name evidence="4" type="ORF">JZ786_17510</name>
</gene>
<dbReference type="KEGG" id="afx:JZ786_17510"/>
<dbReference type="GO" id="GO:0016491">
    <property type="term" value="F:oxidoreductase activity"/>
    <property type="evidence" value="ECO:0007669"/>
    <property type="project" value="UniProtKB-KW"/>
</dbReference>
<dbReference type="InterPro" id="IPR046867">
    <property type="entry name" value="AldOxase/xan_DH_MoCoBD2"/>
</dbReference>
<dbReference type="RefSeq" id="WP_206655651.1">
    <property type="nucleotide sequence ID" value="NZ_CP071182.1"/>
</dbReference>
<dbReference type="PANTHER" id="PTHR11908:SF132">
    <property type="entry name" value="ALDEHYDE OXIDASE 1-RELATED"/>
    <property type="match status" value="1"/>
</dbReference>
<keyword evidence="5" id="KW-1185">Reference proteome</keyword>
<name>A0A9X7VWS3_9BACL</name>
<keyword evidence="2" id="KW-0560">Oxidoreductase</keyword>
<dbReference type="GO" id="GO:0005506">
    <property type="term" value="F:iron ion binding"/>
    <property type="evidence" value="ECO:0007669"/>
    <property type="project" value="InterPro"/>
</dbReference>
<dbReference type="Pfam" id="PF01315">
    <property type="entry name" value="Ald_Xan_dh_C"/>
    <property type="match status" value="1"/>
</dbReference>
<organism evidence="4 5">
    <name type="scientific">Alicyclobacillus mengziensis</name>
    <dbReference type="NCBI Taxonomy" id="2931921"/>
    <lineage>
        <taxon>Bacteria</taxon>
        <taxon>Bacillati</taxon>
        <taxon>Bacillota</taxon>
        <taxon>Bacilli</taxon>
        <taxon>Bacillales</taxon>
        <taxon>Alicyclobacillaceae</taxon>
        <taxon>Alicyclobacillus</taxon>
    </lineage>
</organism>